<accession>A0A1M2VTD4</accession>
<reference evidence="1 2" key="1">
    <citation type="submission" date="2016-10" db="EMBL/GenBank/DDBJ databases">
        <title>Genome sequence of the basidiomycete white-rot fungus Trametes pubescens.</title>
        <authorList>
            <person name="Makela M.R."/>
            <person name="Granchi Z."/>
            <person name="Peng M."/>
            <person name="De Vries R.P."/>
            <person name="Grigoriev I."/>
            <person name="Riley R."/>
            <person name="Hilden K."/>
        </authorList>
    </citation>
    <scope>NUCLEOTIDE SEQUENCE [LARGE SCALE GENOMIC DNA]</scope>
    <source>
        <strain evidence="1 2">FBCC735</strain>
    </source>
</reference>
<dbReference type="OrthoDB" id="2757830at2759"/>
<protein>
    <submittedName>
        <fullName evidence="1">Uncharacterized protein</fullName>
    </submittedName>
</protein>
<evidence type="ECO:0000313" key="1">
    <source>
        <dbReference type="EMBL" id="OJT10869.1"/>
    </source>
</evidence>
<comment type="caution">
    <text evidence="1">The sequence shown here is derived from an EMBL/GenBank/DDBJ whole genome shotgun (WGS) entry which is preliminary data.</text>
</comment>
<evidence type="ECO:0000313" key="2">
    <source>
        <dbReference type="Proteomes" id="UP000184267"/>
    </source>
</evidence>
<gene>
    <name evidence="1" type="ORF">TRAPUB_12614</name>
</gene>
<proteinExistence type="predicted"/>
<organism evidence="1 2">
    <name type="scientific">Trametes pubescens</name>
    <name type="common">White-rot fungus</name>
    <dbReference type="NCBI Taxonomy" id="154538"/>
    <lineage>
        <taxon>Eukaryota</taxon>
        <taxon>Fungi</taxon>
        <taxon>Dikarya</taxon>
        <taxon>Basidiomycota</taxon>
        <taxon>Agaricomycotina</taxon>
        <taxon>Agaricomycetes</taxon>
        <taxon>Polyporales</taxon>
        <taxon>Polyporaceae</taxon>
        <taxon>Trametes</taxon>
    </lineage>
</organism>
<dbReference type="AlphaFoldDB" id="A0A1M2VTD4"/>
<dbReference type="Proteomes" id="UP000184267">
    <property type="component" value="Unassembled WGS sequence"/>
</dbReference>
<sequence length="64" mass="7591">MHQLDLERSHFPYTIHYIDAYPNLTHLRFITGESELGHYYPSSIEDYDTRHALNVAKQLDLSRT</sequence>
<keyword evidence="2" id="KW-1185">Reference proteome</keyword>
<name>A0A1M2VTD4_TRAPU</name>
<dbReference type="EMBL" id="MNAD01000722">
    <property type="protein sequence ID" value="OJT10869.1"/>
    <property type="molecule type" value="Genomic_DNA"/>
</dbReference>